<dbReference type="AlphaFoldDB" id="A0A0E9QP78"/>
<proteinExistence type="predicted"/>
<reference evidence="1" key="2">
    <citation type="journal article" date="2015" name="Fish Shellfish Immunol.">
        <title>Early steps in the European eel (Anguilla anguilla)-Vibrio vulnificus interaction in the gills: Role of the RtxA13 toxin.</title>
        <authorList>
            <person name="Callol A."/>
            <person name="Pajuelo D."/>
            <person name="Ebbesson L."/>
            <person name="Teles M."/>
            <person name="MacKenzie S."/>
            <person name="Amaro C."/>
        </authorList>
    </citation>
    <scope>NUCLEOTIDE SEQUENCE</scope>
</reference>
<evidence type="ECO:0000313" key="1">
    <source>
        <dbReference type="EMBL" id="JAH18237.1"/>
    </source>
</evidence>
<accession>A0A0E9QP78</accession>
<name>A0A0E9QP78_ANGAN</name>
<reference evidence="1" key="1">
    <citation type="submission" date="2014-11" db="EMBL/GenBank/DDBJ databases">
        <authorList>
            <person name="Amaro Gonzalez C."/>
        </authorList>
    </citation>
    <scope>NUCLEOTIDE SEQUENCE</scope>
</reference>
<protein>
    <submittedName>
        <fullName evidence="1">Uncharacterized protein</fullName>
    </submittedName>
</protein>
<dbReference type="EMBL" id="GBXM01090340">
    <property type="protein sequence ID" value="JAH18237.1"/>
    <property type="molecule type" value="Transcribed_RNA"/>
</dbReference>
<organism evidence="1">
    <name type="scientific">Anguilla anguilla</name>
    <name type="common">European freshwater eel</name>
    <name type="synonym">Muraena anguilla</name>
    <dbReference type="NCBI Taxonomy" id="7936"/>
    <lineage>
        <taxon>Eukaryota</taxon>
        <taxon>Metazoa</taxon>
        <taxon>Chordata</taxon>
        <taxon>Craniata</taxon>
        <taxon>Vertebrata</taxon>
        <taxon>Euteleostomi</taxon>
        <taxon>Actinopterygii</taxon>
        <taxon>Neopterygii</taxon>
        <taxon>Teleostei</taxon>
        <taxon>Anguilliformes</taxon>
        <taxon>Anguillidae</taxon>
        <taxon>Anguilla</taxon>
    </lineage>
</organism>
<sequence length="20" mass="2239">MWSRASVQDLAQCYCVAGHL</sequence>